<feature type="non-terminal residue" evidence="4">
    <location>
        <position position="1"/>
    </location>
</feature>
<dbReference type="PANTHER" id="PTHR43763">
    <property type="entry name" value="XAA-PRO AMINOPEPTIDASE 1"/>
    <property type="match status" value="1"/>
</dbReference>
<dbReference type="Gene3D" id="3.90.230.10">
    <property type="entry name" value="Creatinase/methionine aminopeptidase superfamily"/>
    <property type="match status" value="1"/>
</dbReference>
<dbReference type="Pfam" id="PF00557">
    <property type="entry name" value="Peptidase_M24"/>
    <property type="match status" value="1"/>
</dbReference>
<dbReference type="InterPro" id="IPR029149">
    <property type="entry name" value="Creatin/AminoP/Spt16_N"/>
</dbReference>
<feature type="region of interest" description="Disordered" evidence="1">
    <location>
        <begin position="204"/>
        <end position="223"/>
    </location>
</feature>
<name>A0ABY6KUA6_9ARAC</name>
<evidence type="ECO:0000313" key="5">
    <source>
        <dbReference type="Proteomes" id="UP001235939"/>
    </source>
</evidence>
<evidence type="ECO:0000313" key="4">
    <source>
        <dbReference type="EMBL" id="UYV71477.1"/>
    </source>
</evidence>
<organism evidence="4 5">
    <name type="scientific">Cordylochernes scorpioides</name>
    <dbReference type="NCBI Taxonomy" id="51811"/>
    <lineage>
        <taxon>Eukaryota</taxon>
        <taxon>Metazoa</taxon>
        <taxon>Ecdysozoa</taxon>
        <taxon>Arthropoda</taxon>
        <taxon>Chelicerata</taxon>
        <taxon>Arachnida</taxon>
        <taxon>Pseudoscorpiones</taxon>
        <taxon>Cheliferoidea</taxon>
        <taxon>Chernetidae</taxon>
        <taxon>Cordylochernes</taxon>
    </lineage>
</organism>
<evidence type="ECO:0000256" key="2">
    <source>
        <dbReference type="SAM" id="SignalP"/>
    </source>
</evidence>
<sequence length="366" mass="40728">MVMAWSLLLKSCAVDAGLAVVLRDGPAAVWTDSRYFLQAEQELDCNWQLVKTLRGAVSLPKWAGLYLPRGSKLAADPRLVPQGQWLRWSERLRQHNITLETDTGNLVDDIWTRAQGRPAPPTGHIEPYPLKYSGSSYWTIGMVATIRLCATGLFNLRGSDTPDSPVFKAFTFVSREEIRYGSSTIEITPYIQVATGVCSSGTADLPAGGRSRDRSLERDEDSCQDVRATTVSDNSMALNDTDHCPFRRQDLCRGDSFPTVSAVDANAAIVHYIPRNVTNKQLKSNSILLLDTGGQYLSYLYRSWERHGDGQPAQTWDVLVQWSLCIKYLSELTSSSIVMSEPGYYEEGKFGIRLETTVTVVEAKTK</sequence>
<protein>
    <submittedName>
        <fullName evidence="4">XPNPEP1</fullName>
    </submittedName>
</protein>
<feature type="chain" id="PRO_5046054582" evidence="2">
    <location>
        <begin position="20"/>
        <end position="366"/>
    </location>
</feature>
<dbReference type="PANTHER" id="PTHR43763:SF6">
    <property type="entry name" value="XAA-PRO AMINOPEPTIDASE 1"/>
    <property type="match status" value="1"/>
</dbReference>
<evidence type="ECO:0000259" key="3">
    <source>
        <dbReference type="Pfam" id="PF00557"/>
    </source>
</evidence>
<dbReference type="Proteomes" id="UP001235939">
    <property type="component" value="Chromosome 08"/>
</dbReference>
<keyword evidence="2" id="KW-0732">Signal</keyword>
<dbReference type="Gene3D" id="3.40.350.10">
    <property type="entry name" value="Creatinase/prolidase N-terminal domain"/>
    <property type="match status" value="1"/>
</dbReference>
<dbReference type="SUPFAM" id="SSF55920">
    <property type="entry name" value="Creatinase/aminopeptidase"/>
    <property type="match status" value="1"/>
</dbReference>
<proteinExistence type="predicted"/>
<feature type="signal peptide" evidence="2">
    <location>
        <begin position="1"/>
        <end position="19"/>
    </location>
</feature>
<gene>
    <name evidence="4" type="ORF">LAZ67_8003435</name>
</gene>
<evidence type="ECO:0000256" key="1">
    <source>
        <dbReference type="SAM" id="MobiDB-lite"/>
    </source>
</evidence>
<dbReference type="InterPro" id="IPR050422">
    <property type="entry name" value="X-Pro_aminopeptidase_P"/>
</dbReference>
<accession>A0ABY6KUA6</accession>
<dbReference type="EMBL" id="CP092870">
    <property type="protein sequence ID" value="UYV71477.1"/>
    <property type="molecule type" value="Genomic_DNA"/>
</dbReference>
<reference evidence="4 5" key="1">
    <citation type="submission" date="2022-01" db="EMBL/GenBank/DDBJ databases">
        <title>A chromosomal length assembly of Cordylochernes scorpioides.</title>
        <authorList>
            <person name="Zeh D."/>
            <person name="Zeh J."/>
        </authorList>
    </citation>
    <scope>NUCLEOTIDE SEQUENCE [LARGE SCALE GENOMIC DNA]</scope>
    <source>
        <strain evidence="4">IN4F17</strain>
        <tissue evidence="4">Whole Body</tissue>
    </source>
</reference>
<keyword evidence="5" id="KW-1185">Reference proteome</keyword>
<feature type="domain" description="Peptidase M24" evidence="3">
    <location>
        <begin position="248"/>
        <end position="299"/>
    </location>
</feature>
<dbReference type="InterPro" id="IPR000994">
    <property type="entry name" value="Pept_M24"/>
</dbReference>
<dbReference type="InterPro" id="IPR036005">
    <property type="entry name" value="Creatinase/aminopeptidase-like"/>
</dbReference>